<sequence>MQVKLGDVIEAIACTDDEMTYYYSKKTEKVELVVEGMADYEAVADEIEENSDQYLRQPSPYEINDYQKMIDFIDGLPVGQETQRLTRAINGHGAFRRFRDVLERFGLTQKWYDFKDAATRQQAIEWCQENQVSFTDKKD</sequence>
<evidence type="ECO:0000313" key="1">
    <source>
        <dbReference type="EMBL" id="MFC6289765.1"/>
    </source>
</evidence>
<organism evidence="1 2">
    <name type="scientific">Levilactobacillus angrenensis</name>
    <dbReference type="NCBI Taxonomy" id="2486020"/>
    <lineage>
        <taxon>Bacteria</taxon>
        <taxon>Bacillati</taxon>
        <taxon>Bacillota</taxon>
        <taxon>Bacilli</taxon>
        <taxon>Lactobacillales</taxon>
        <taxon>Lactobacillaceae</taxon>
        <taxon>Levilactobacillus</taxon>
    </lineage>
</organism>
<reference evidence="2" key="1">
    <citation type="journal article" date="2019" name="Int. J. Syst. Evol. Microbiol.">
        <title>The Global Catalogue of Microorganisms (GCM) 10K type strain sequencing project: providing services to taxonomists for standard genome sequencing and annotation.</title>
        <authorList>
            <consortium name="The Broad Institute Genomics Platform"/>
            <consortium name="The Broad Institute Genome Sequencing Center for Infectious Disease"/>
            <person name="Wu L."/>
            <person name="Ma J."/>
        </authorList>
    </citation>
    <scope>NUCLEOTIDE SEQUENCE [LARGE SCALE GENOMIC DNA]</scope>
    <source>
        <strain evidence="2">CCM 8893</strain>
    </source>
</reference>
<dbReference type="EMBL" id="JBHSSO010000016">
    <property type="protein sequence ID" value="MFC6289765.1"/>
    <property type="molecule type" value="Genomic_DNA"/>
</dbReference>
<protein>
    <submittedName>
        <fullName evidence="1">UPF0158 family protein</fullName>
    </submittedName>
</protein>
<comment type="caution">
    <text evidence="1">The sequence shown here is derived from an EMBL/GenBank/DDBJ whole genome shotgun (WGS) entry which is preliminary data.</text>
</comment>
<gene>
    <name evidence="1" type="ORF">ACFP1M_06060</name>
</gene>
<dbReference type="Pfam" id="PF03682">
    <property type="entry name" value="UPF0158"/>
    <property type="match status" value="1"/>
</dbReference>
<proteinExistence type="predicted"/>
<name>A0ABW1UAU8_9LACO</name>
<dbReference type="RefSeq" id="WP_125574670.1">
    <property type="nucleotide sequence ID" value="NZ_JBHSSO010000016.1"/>
</dbReference>
<dbReference type="Proteomes" id="UP001596258">
    <property type="component" value="Unassembled WGS sequence"/>
</dbReference>
<accession>A0ABW1UAU8</accession>
<dbReference type="InterPro" id="IPR005361">
    <property type="entry name" value="UPF0158"/>
</dbReference>
<keyword evidence="2" id="KW-1185">Reference proteome</keyword>
<evidence type="ECO:0000313" key="2">
    <source>
        <dbReference type="Proteomes" id="UP001596258"/>
    </source>
</evidence>